<feature type="domain" description="ABC-type glycine betaine transport system substrate-binding" evidence="2">
    <location>
        <begin position="26"/>
        <end position="316"/>
    </location>
</feature>
<sequence>MPVGKNTIAITAAMLLLGSPHALAAEINPARGTWDSGWFDTEVYIAALRELGHSVNEPVTLDDAVRYEALSQRDADFSVMEWFPLFNDRLTMFDNLEAVGYVIRGGALEGYLIDKKTADEYGITSLADFTDPKISALFDRSGNGVADMVACPPGWDCGLVIDHHISEFGLEEHIELITAAYDPAMADAVAAHETGEPIFFYTWTPNWVLGELMPGEDVVWLEVPYSSLPEGQSQFEGHTAIAGVSGCSSDPCEMGFPANDIRPVGNVEFLEENPDVRRLFEVMEIPLDAVGEQNVRMRDGENSDEDVRRHAQEWIAANQETFDGWIEEARAALEQ</sequence>
<feature type="signal peptide" evidence="1">
    <location>
        <begin position="1"/>
        <end position="24"/>
    </location>
</feature>
<evidence type="ECO:0000259" key="2">
    <source>
        <dbReference type="Pfam" id="PF04069"/>
    </source>
</evidence>
<feature type="chain" id="PRO_5045495273" evidence="1">
    <location>
        <begin position="25"/>
        <end position="335"/>
    </location>
</feature>
<dbReference type="Pfam" id="PF04069">
    <property type="entry name" value="OpuAC"/>
    <property type="match status" value="1"/>
</dbReference>
<dbReference type="RefSeq" id="WP_380096068.1">
    <property type="nucleotide sequence ID" value="NZ_JBHRYD010000004.1"/>
</dbReference>
<evidence type="ECO:0000256" key="1">
    <source>
        <dbReference type="SAM" id="SignalP"/>
    </source>
</evidence>
<organism evidence="3 4">
    <name type="scientific">Devosia honganensis</name>
    <dbReference type="NCBI Taxonomy" id="1610527"/>
    <lineage>
        <taxon>Bacteria</taxon>
        <taxon>Pseudomonadati</taxon>
        <taxon>Pseudomonadota</taxon>
        <taxon>Alphaproteobacteria</taxon>
        <taxon>Hyphomicrobiales</taxon>
        <taxon>Devosiaceae</taxon>
        <taxon>Devosia</taxon>
    </lineage>
</organism>
<keyword evidence="4" id="KW-1185">Reference proteome</keyword>
<proteinExistence type="predicted"/>
<comment type="caution">
    <text evidence="3">The sequence shown here is derived from an EMBL/GenBank/DDBJ whole genome shotgun (WGS) entry which is preliminary data.</text>
</comment>
<protein>
    <submittedName>
        <fullName evidence="3">Glycine betaine/L-proline ABC transporter substrate-binding protein ProX</fullName>
    </submittedName>
</protein>
<dbReference type="EMBL" id="JBHRYD010000004">
    <property type="protein sequence ID" value="MFC3704452.1"/>
    <property type="molecule type" value="Genomic_DNA"/>
</dbReference>
<dbReference type="Gene3D" id="3.40.190.100">
    <property type="entry name" value="Glycine betaine-binding periplasmic protein, domain 2"/>
    <property type="match status" value="1"/>
</dbReference>
<evidence type="ECO:0000313" key="3">
    <source>
        <dbReference type="EMBL" id="MFC3704452.1"/>
    </source>
</evidence>
<dbReference type="SUPFAM" id="SSF53850">
    <property type="entry name" value="Periplasmic binding protein-like II"/>
    <property type="match status" value="1"/>
</dbReference>
<accession>A0ABV7WZR3</accession>
<gene>
    <name evidence="3" type="primary">proX</name>
    <name evidence="3" type="ORF">ACFOOL_06765</name>
</gene>
<dbReference type="Gene3D" id="3.40.190.10">
    <property type="entry name" value="Periplasmic binding protein-like II"/>
    <property type="match status" value="1"/>
</dbReference>
<keyword evidence="1" id="KW-0732">Signal</keyword>
<dbReference type="InterPro" id="IPR007210">
    <property type="entry name" value="ABC_Gly_betaine_transp_sub-bd"/>
</dbReference>
<name>A0ABV7WZR3_9HYPH</name>
<dbReference type="NCBIfam" id="NF008334">
    <property type="entry name" value="PRK11119.1"/>
    <property type="match status" value="1"/>
</dbReference>
<dbReference type="Proteomes" id="UP001595613">
    <property type="component" value="Unassembled WGS sequence"/>
</dbReference>
<reference evidence="4" key="1">
    <citation type="journal article" date="2019" name="Int. J. Syst. Evol. Microbiol.">
        <title>The Global Catalogue of Microorganisms (GCM) 10K type strain sequencing project: providing services to taxonomists for standard genome sequencing and annotation.</title>
        <authorList>
            <consortium name="The Broad Institute Genomics Platform"/>
            <consortium name="The Broad Institute Genome Sequencing Center for Infectious Disease"/>
            <person name="Wu L."/>
            <person name="Ma J."/>
        </authorList>
    </citation>
    <scope>NUCLEOTIDE SEQUENCE [LARGE SCALE GENOMIC DNA]</scope>
    <source>
        <strain evidence="4">KCTC 42281</strain>
    </source>
</reference>
<evidence type="ECO:0000313" key="4">
    <source>
        <dbReference type="Proteomes" id="UP001595613"/>
    </source>
</evidence>